<dbReference type="SUPFAM" id="SSF57362">
    <property type="entry name" value="BPTI-like"/>
    <property type="match status" value="4"/>
</dbReference>
<evidence type="ECO:0000313" key="5">
    <source>
        <dbReference type="EMBL" id="JAP83201.1"/>
    </source>
</evidence>
<accession>A0A131YZ79</accession>
<evidence type="ECO:0000256" key="2">
    <source>
        <dbReference type="ARBA" id="ARBA00022900"/>
    </source>
</evidence>
<dbReference type="Pfam" id="PF00014">
    <property type="entry name" value="Kunitz_BPTI"/>
    <property type="match status" value="3"/>
</dbReference>
<keyword evidence="1" id="KW-0646">Protease inhibitor</keyword>
<dbReference type="InterPro" id="IPR002223">
    <property type="entry name" value="Kunitz_BPTI"/>
</dbReference>
<organism evidence="5">
    <name type="scientific">Rhipicephalus appendiculatus</name>
    <name type="common">Brown ear tick</name>
    <dbReference type="NCBI Taxonomy" id="34631"/>
    <lineage>
        <taxon>Eukaryota</taxon>
        <taxon>Metazoa</taxon>
        <taxon>Ecdysozoa</taxon>
        <taxon>Arthropoda</taxon>
        <taxon>Chelicerata</taxon>
        <taxon>Arachnida</taxon>
        <taxon>Acari</taxon>
        <taxon>Parasitiformes</taxon>
        <taxon>Ixodida</taxon>
        <taxon>Ixodoidea</taxon>
        <taxon>Ixodidae</taxon>
        <taxon>Rhipicephalinae</taxon>
        <taxon>Rhipicephalus</taxon>
        <taxon>Rhipicephalus</taxon>
    </lineage>
</organism>
<dbReference type="EMBL" id="GEDV01005356">
    <property type="protein sequence ID" value="JAP83201.1"/>
    <property type="molecule type" value="Transcribed_RNA"/>
</dbReference>
<sequence>MAGKENIRHFNSHPHACGALHLITRDTSHLVLDSSWNLSKRSHIVSRKRETDYAGSKEFTVTSGMRSAGCVLAICFLTGLCFVSSEVEDSEEEWKTRYAPPICEKPPQVARHPAAKYQLWFYNITATKCELFYTNRLIQHGNIFGSRKSCNKFCRDKHYGMCAYAKNESLCWKRKEPYFWFNPDTKKCELFMYGGCDPNSNVYRKKLACIEECAEFMDEVCNLLIDVGDCIEGKEVRFGYNPPFRACEAFNYTGCGGNRNNFKTAHSCLMTCARDSRCLKHTQENFDFFRLFVTYFYDAMKNECRPTRTFLRKPSGPKYNRFRTKSECQRVCMRTHKPKFTFE</sequence>
<dbReference type="PANTHER" id="PTHR10083:SF374">
    <property type="entry name" value="BPTI_KUNITZ INHIBITOR DOMAIN-CONTAINING PROTEIN"/>
    <property type="match status" value="1"/>
</dbReference>
<feature type="domain" description="BPTI/Kunitz inhibitor" evidence="4">
    <location>
        <begin position="162"/>
        <end position="213"/>
    </location>
</feature>
<dbReference type="GO" id="GO:0004867">
    <property type="term" value="F:serine-type endopeptidase inhibitor activity"/>
    <property type="evidence" value="ECO:0007669"/>
    <property type="project" value="UniProtKB-KW"/>
</dbReference>
<dbReference type="GO" id="GO:0005615">
    <property type="term" value="C:extracellular space"/>
    <property type="evidence" value="ECO:0007669"/>
    <property type="project" value="TreeGrafter"/>
</dbReference>
<proteinExistence type="predicted"/>
<keyword evidence="3" id="KW-1015">Disulfide bond</keyword>
<dbReference type="PROSITE" id="PS00280">
    <property type="entry name" value="BPTI_KUNITZ_1"/>
    <property type="match status" value="1"/>
</dbReference>
<dbReference type="PANTHER" id="PTHR10083">
    <property type="entry name" value="KUNITZ-TYPE PROTEASE INHIBITOR-RELATED"/>
    <property type="match status" value="1"/>
</dbReference>
<dbReference type="PRINTS" id="PR00759">
    <property type="entry name" value="BASICPTASE"/>
</dbReference>
<evidence type="ECO:0000259" key="4">
    <source>
        <dbReference type="PROSITE" id="PS50279"/>
    </source>
</evidence>
<dbReference type="AlphaFoldDB" id="A0A131YZ79"/>
<dbReference type="PROSITE" id="PS50279">
    <property type="entry name" value="BPTI_KUNITZ_2"/>
    <property type="match status" value="2"/>
</dbReference>
<evidence type="ECO:0000256" key="1">
    <source>
        <dbReference type="ARBA" id="ARBA00022690"/>
    </source>
</evidence>
<dbReference type="Gene3D" id="4.10.410.10">
    <property type="entry name" value="Pancreatic trypsin inhibitor Kunitz domain"/>
    <property type="match status" value="4"/>
</dbReference>
<dbReference type="InterPro" id="IPR050098">
    <property type="entry name" value="TFPI/VKTCI-like"/>
</dbReference>
<feature type="domain" description="BPTI/Kunitz inhibitor" evidence="4">
    <location>
        <begin position="221"/>
        <end position="272"/>
    </location>
</feature>
<dbReference type="CDD" id="cd00109">
    <property type="entry name" value="Kunitz-type"/>
    <property type="match status" value="1"/>
</dbReference>
<name>A0A131YZ79_RHIAP</name>
<dbReference type="SMART" id="SM00131">
    <property type="entry name" value="KU"/>
    <property type="match status" value="4"/>
</dbReference>
<dbReference type="InterPro" id="IPR020901">
    <property type="entry name" value="Prtase_inh_Kunz-CS"/>
</dbReference>
<protein>
    <submittedName>
        <fullName evidence="5">Pancreatic trypsin inhibitor</fullName>
    </submittedName>
</protein>
<keyword evidence="2" id="KW-0722">Serine protease inhibitor</keyword>
<evidence type="ECO:0000256" key="3">
    <source>
        <dbReference type="ARBA" id="ARBA00023157"/>
    </source>
</evidence>
<reference evidence="5" key="1">
    <citation type="journal article" date="2016" name="Ticks Tick Borne Dis.">
        <title>De novo assembly and annotation of the salivary gland transcriptome of Rhipicephalus appendiculatus male and female ticks during blood feeding.</title>
        <authorList>
            <person name="de Castro M.H."/>
            <person name="de Klerk D."/>
            <person name="Pienaar R."/>
            <person name="Latif A.A."/>
            <person name="Rees D.J."/>
            <person name="Mans B.J."/>
        </authorList>
    </citation>
    <scope>NUCLEOTIDE SEQUENCE</scope>
    <source>
        <tissue evidence="5">Salivary glands</tissue>
    </source>
</reference>
<dbReference type="InterPro" id="IPR036880">
    <property type="entry name" value="Kunitz_BPTI_sf"/>
</dbReference>